<evidence type="ECO:0000256" key="6">
    <source>
        <dbReference type="ARBA" id="ARBA00022692"/>
    </source>
</evidence>
<dbReference type="GO" id="GO:0051119">
    <property type="term" value="F:sugar transmembrane transporter activity"/>
    <property type="evidence" value="ECO:0007669"/>
    <property type="project" value="InterPro"/>
</dbReference>
<name>A0A835S7X1_VANPL</name>
<reference evidence="12 13" key="1">
    <citation type="journal article" date="2020" name="Nat. Food">
        <title>A phased Vanilla planifolia genome enables genetic improvement of flavour and production.</title>
        <authorList>
            <person name="Hasing T."/>
            <person name="Tang H."/>
            <person name="Brym M."/>
            <person name="Khazi F."/>
            <person name="Huang T."/>
            <person name="Chambers A.H."/>
        </authorList>
    </citation>
    <scope>NUCLEOTIDE SEQUENCE [LARGE SCALE GENOMIC DNA]</scope>
    <source>
        <tissue evidence="12">Leaf</tissue>
    </source>
</reference>
<comment type="function">
    <text evidence="11">Mediates both low-affinity uptake and efflux of sugar across the membrane.</text>
</comment>
<keyword evidence="13" id="KW-1185">Reference proteome</keyword>
<keyword evidence="7" id="KW-0677">Repeat</keyword>
<organism evidence="12 13">
    <name type="scientific">Vanilla planifolia</name>
    <name type="common">Vanilla</name>
    <dbReference type="NCBI Taxonomy" id="51239"/>
    <lineage>
        <taxon>Eukaryota</taxon>
        <taxon>Viridiplantae</taxon>
        <taxon>Streptophyta</taxon>
        <taxon>Embryophyta</taxon>
        <taxon>Tracheophyta</taxon>
        <taxon>Spermatophyta</taxon>
        <taxon>Magnoliopsida</taxon>
        <taxon>Liliopsida</taxon>
        <taxon>Asparagales</taxon>
        <taxon>Orchidaceae</taxon>
        <taxon>Vanilloideae</taxon>
        <taxon>Vanilleae</taxon>
        <taxon>Vanilla</taxon>
    </lineage>
</organism>
<evidence type="ECO:0000256" key="11">
    <source>
        <dbReference type="RuleBase" id="RU910715"/>
    </source>
</evidence>
<evidence type="ECO:0000256" key="4">
    <source>
        <dbReference type="ARBA" id="ARBA00022475"/>
    </source>
</evidence>
<protein>
    <recommendedName>
        <fullName evidence="11">Bidirectional sugar transporter SWEET</fullName>
    </recommendedName>
</protein>
<dbReference type="InterPro" id="IPR004316">
    <property type="entry name" value="SWEET_rpt"/>
</dbReference>
<sequence>MLPAKKSLLPAKSAGSGSLFQSERSIGNVFAFILFLSPVPTFHRIRKSRSVERFSAAPYLAALLNCMLWTVYGLPPVHPHSTLVLTINGSGTAIEIVYVFLFLAFSTGRRRRLVASLLAMEIIFVGAVAGLVIGLEPDRHHRELIVGVLCVFCCTLMYAAPLSVMKTVIQSKSVEYMPLFLSLACFFNGSSWTAYALIRFDLFITIPNVLGVLLSIAQLVLHVMYYKSTQRQVEARKQTAQIDLSEIERGDVAAVSSTTDLSN</sequence>
<keyword evidence="6 11" id="KW-0812">Transmembrane</keyword>
<keyword evidence="9 11" id="KW-0472">Membrane</keyword>
<feature type="transmembrane region" description="Helical" evidence="11">
    <location>
        <begin position="145"/>
        <end position="164"/>
    </location>
</feature>
<evidence type="ECO:0000313" key="13">
    <source>
        <dbReference type="Proteomes" id="UP000636800"/>
    </source>
</evidence>
<keyword evidence="8 11" id="KW-1133">Transmembrane helix</keyword>
<dbReference type="AlphaFoldDB" id="A0A835S7X1"/>
<dbReference type="PANTHER" id="PTHR10791:SF130">
    <property type="entry name" value="BIDIRECTIONAL SUGAR TRANSPORTER SWEET6-RELATED"/>
    <property type="match status" value="1"/>
</dbReference>
<feature type="transmembrane region" description="Helical" evidence="11">
    <location>
        <begin position="25"/>
        <end position="42"/>
    </location>
</feature>
<evidence type="ECO:0000256" key="8">
    <source>
        <dbReference type="ARBA" id="ARBA00022989"/>
    </source>
</evidence>
<evidence type="ECO:0000256" key="5">
    <source>
        <dbReference type="ARBA" id="ARBA00022597"/>
    </source>
</evidence>
<comment type="subunit">
    <text evidence="10">Forms homooligomers and/or heterooligomers.</text>
</comment>
<evidence type="ECO:0000256" key="2">
    <source>
        <dbReference type="ARBA" id="ARBA00007809"/>
    </source>
</evidence>
<evidence type="ECO:0000313" key="12">
    <source>
        <dbReference type="EMBL" id="KAG0498963.1"/>
    </source>
</evidence>
<proteinExistence type="inferred from homology"/>
<feature type="transmembrane region" description="Helical" evidence="11">
    <location>
        <begin position="54"/>
        <end position="72"/>
    </location>
</feature>
<evidence type="ECO:0000256" key="7">
    <source>
        <dbReference type="ARBA" id="ARBA00022737"/>
    </source>
</evidence>
<dbReference type="Gene3D" id="1.20.1280.290">
    <property type="match status" value="2"/>
</dbReference>
<comment type="caution">
    <text evidence="12">The sequence shown here is derived from an EMBL/GenBank/DDBJ whole genome shotgun (WGS) entry which is preliminary data.</text>
</comment>
<evidence type="ECO:0000256" key="9">
    <source>
        <dbReference type="ARBA" id="ARBA00023136"/>
    </source>
</evidence>
<feature type="transmembrane region" description="Helical" evidence="11">
    <location>
        <begin position="113"/>
        <end position="133"/>
    </location>
</feature>
<keyword evidence="3 11" id="KW-0813">Transport</keyword>
<dbReference type="FunFam" id="1.20.1280.290:FF:000001">
    <property type="entry name" value="Bidirectional sugar transporter SWEET"/>
    <property type="match status" value="1"/>
</dbReference>
<accession>A0A835S7X1</accession>
<dbReference type="FunFam" id="1.20.1280.290:FF:000002">
    <property type="entry name" value="Bidirectional sugar transporter SWEET"/>
    <property type="match status" value="1"/>
</dbReference>
<comment type="subcellular location">
    <subcellularLocation>
        <location evidence="1 11">Cell membrane</location>
        <topology evidence="1 11">Multi-pass membrane protein</topology>
    </subcellularLocation>
</comment>
<feature type="transmembrane region" description="Helical" evidence="11">
    <location>
        <begin position="204"/>
        <end position="226"/>
    </location>
</feature>
<dbReference type="Proteomes" id="UP000636800">
    <property type="component" value="Chromosome 1"/>
</dbReference>
<feature type="transmembrane region" description="Helical" evidence="11">
    <location>
        <begin position="176"/>
        <end position="198"/>
    </location>
</feature>
<dbReference type="EMBL" id="JADCNL010000001">
    <property type="protein sequence ID" value="KAG0498963.1"/>
    <property type="molecule type" value="Genomic_DNA"/>
</dbReference>
<dbReference type="GO" id="GO:0005886">
    <property type="term" value="C:plasma membrane"/>
    <property type="evidence" value="ECO:0007669"/>
    <property type="project" value="UniProtKB-SubCell"/>
</dbReference>
<dbReference type="Pfam" id="PF03083">
    <property type="entry name" value="MtN3_slv"/>
    <property type="match status" value="2"/>
</dbReference>
<dbReference type="PANTHER" id="PTHR10791">
    <property type="entry name" value="RAG1-ACTIVATING PROTEIN 1"/>
    <property type="match status" value="1"/>
</dbReference>
<evidence type="ECO:0000256" key="3">
    <source>
        <dbReference type="ARBA" id="ARBA00022448"/>
    </source>
</evidence>
<feature type="transmembrane region" description="Helical" evidence="11">
    <location>
        <begin position="84"/>
        <end position="106"/>
    </location>
</feature>
<evidence type="ECO:0000256" key="1">
    <source>
        <dbReference type="ARBA" id="ARBA00004651"/>
    </source>
</evidence>
<keyword evidence="5 11" id="KW-0762">Sugar transport</keyword>
<dbReference type="InterPro" id="IPR047664">
    <property type="entry name" value="SWEET"/>
</dbReference>
<dbReference type="OrthoDB" id="1658288at2759"/>
<gene>
    <name evidence="12" type="ORF">HPP92_003654</name>
</gene>
<comment type="similarity">
    <text evidence="2 11">Belongs to the SWEET sugar transporter family.</text>
</comment>
<keyword evidence="4" id="KW-1003">Cell membrane</keyword>
<evidence type="ECO:0000256" key="10">
    <source>
        <dbReference type="ARBA" id="ARBA00038715"/>
    </source>
</evidence>